<accession>A0ABV9RSC9</accession>
<dbReference type="PANTHER" id="PTHR42663:SF7">
    <property type="entry name" value="COENZYME PQQ SYNTHESIS PROTEIN B"/>
    <property type="match status" value="1"/>
</dbReference>
<keyword evidence="4 6" id="KW-0813">Transport</keyword>
<evidence type="ECO:0000256" key="3">
    <source>
        <dbReference type="ARBA" id="ARBA00015084"/>
    </source>
</evidence>
<organism evidence="8 9">
    <name type="scientific">Actinomycetospora chibensis</name>
    <dbReference type="NCBI Taxonomy" id="663606"/>
    <lineage>
        <taxon>Bacteria</taxon>
        <taxon>Bacillati</taxon>
        <taxon>Actinomycetota</taxon>
        <taxon>Actinomycetes</taxon>
        <taxon>Pseudonocardiales</taxon>
        <taxon>Pseudonocardiaceae</taxon>
        <taxon>Actinomycetospora</taxon>
    </lineage>
</organism>
<evidence type="ECO:0000256" key="5">
    <source>
        <dbReference type="ARBA" id="ARBA00022905"/>
    </source>
</evidence>
<comment type="similarity">
    <text evidence="2 6">Belongs to the PqqB family.</text>
</comment>
<comment type="function">
    <text evidence="6">May be involved in the transport of PQQ or its precursor to the periplasm.</text>
</comment>
<dbReference type="PANTHER" id="PTHR42663">
    <property type="entry name" value="HYDROLASE C777.06C-RELATED-RELATED"/>
    <property type="match status" value="1"/>
</dbReference>
<name>A0ABV9RSC9_9PSEU</name>
<dbReference type="RefSeq" id="WP_345332990.1">
    <property type="nucleotide sequence ID" value="NZ_BAABHN010000062.1"/>
</dbReference>
<dbReference type="EMBL" id="JBHSIM010000062">
    <property type="protein sequence ID" value="MFC4836439.1"/>
    <property type="molecule type" value="Genomic_DNA"/>
</dbReference>
<reference evidence="9" key="1">
    <citation type="journal article" date="2019" name="Int. J. Syst. Evol. Microbiol.">
        <title>The Global Catalogue of Microorganisms (GCM) 10K type strain sequencing project: providing services to taxonomists for standard genome sequencing and annotation.</title>
        <authorList>
            <consortium name="The Broad Institute Genomics Platform"/>
            <consortium name="The Broad Institute Genome Sequencing Center for Infectious Disease"/>
            <person name="Wu L."/>
            <person name="Ma J."/>
        </authorList>
    </citation>
    <scope>NUCLEOTIDE SEQUENCE [LARGE SCALE GENOMIC DNA]</scope>
    <source>
        <strain evidence="9">CCUG 50347</strain>
    </source>
</reference>
<dbReference type="Gene3D" id="3.60.15.10">
    <property type="entry name" value="Ribonuclease Z/Hydroxyacylglutathione hydrolase-like"/>
    <property type="match status" value="1"/>
</dbReference>
<dbReference type="Proteomes" id="UP001595909">
    <property type="component" value="Unassembled WGS sequence"/>
</dbReference>
<proteinExistence type="inferred from homology"/>
<comment type="pathway">
    <text evidence="1 6">Cofactor biosynthesis; pyrroloquinoline quinone biosynthesis.</text>
</comment>
<protein>
    <recommendedName>
        <fullName evidence="3 6">Coenzyme PQQ synthesis protein B</fullName>
    </recommendedName>
    <alternativeName>
        <fullName evidence="6">Pyrroloquinoline quinone biosynthesis protein B</fullName>
    </alternativeName>
</protein>
<evidence type="ECO:0000256" key="1">
    <source>
        <dbReference type="ARBA" id="ARBA00004886"/>
    </source>
</evidence>
<feature type="domain" description="Metallo-beta-lactamase" evidence="7">
    <location>
        <begin position="46"/>
        <end position="271"/>
    </location>
</feature>
<dbReference type="InterPro" id="IPR001279">
    <property type="entry name" value="Metallo-B-lactamas"/>
</dbReference>
<dbReference type="InterPro" id="IPR036866">
    <property type="entry name" value="RibonucZ/Hydroxyglut_hydro"/>
</dbReference>
<comment type="caution">
    <text evidence="8">The sequence shown here is derived from an EMBL/GenBank/DDBJ whole genome shotgun (WGS) entry which is preliminary data.</text>
</comment>
<evidence type="ECO:0000256" key="2">
    <source>
        <dbReference type="ARBA" id="ARBA00008481"/>
    </source>
</evidence>
<evidence type="ECO:0000313" key="8">
    <source>
        <dbReference type="EMBL" id="MFC4836439.1"/>
    </source>
</evidence>
<dbReference type="Pfam" id="PF12706">
    <property type="entry name" value="Lactamase_B_2"/>
    <property type="match status" value="1"/>
</dbReference>
<dbReference type="InterPro" id="IPR011842">
    <property type="entry name" value="PQQ_synth_PqqB"/>
</dbReference>
<keyword evidence="5 6" id="KW-0884">PQQ biosynthesis</keyword>
<gene>
    <name evidence="6 8" type="primary">pqqB</name>
    <name evidence="8" type="ORF">ACFPEL_28815</name>
</gene>
<evidence type="ECO:0000313" key="9">
    <source>
        <dbReference type="Proteomes" id="UP001595909"/>
    </source>
</evidence>
<dbReference type="NCBIfam" id="TIGR02108">
    <property type="entry name" value="PQQ_syn_pqqB"/>
    <property type="match status" value="1"/>
</dbReference>
<evidence type="ECO:0000259" key="7">
    <source>
        <dbReference type="Pfam" id="PF12706"/>
    </source>
</evidence>
<evidence type="ECO:0000256" key="4">
    <source>
        <dbReference type="ARBA" id="ARBA00022448"/>
    </source>
</evidence>
<keyword evidence="9" id="KW-1185">Reference proteome</keyword>
<evidence type="ECO:0000256" key="6">
    <source>
        <dbReference type="HAMAP-Rule" id="MF_00653"/>
    </source>
</evidence>
<dbReference type="SUPFAM" id="SSF56281">
    <property type="entry name" value="Metallo-hydrolase/oxidoreductase"/>
    <property type="match status" value="1"/>
</dbReference>
<dbReference type="HAMAP" id="MF_00653">
    <property type="entry name" value="PQQ_syn_PqqB"/>
    <property type="match status" value="1"/>
</dbReference>
<sequence length="304" mass="32092">MLGAGAGGGFPQWNCGCPGCRAVRDGSRPTRPRTQSSIAVSADRTTWFLVNASPDLRSQIEATPALQPRSGRESPIAAVLLTDAELDHTMGLLLLREGPGIELHASDASVETLTGGTGFLPTLERYTAVDRRRVVPGETVALGEGLSYRAFDVPTVKKKRFADDAARSSSTVGAASDVGRVVGYRLTDTASGRVAVYLPGVQEITPAVHDELAAADVVLVDGTTWTDDEMIRLDLASKTARDMGHMAVDGPDGSLAVLAGLPAERKIYVHINNTNPMLLEDSPEYATVVARGAEIATDGLEVEV</sequence>